<organism evidence="2 3">
    <name type="scientific">Phytophthora aleatoria</name>
    <dbReference type="NCBI Taxonomy" id="2496075"/>
    <lineage>
        <taxon>Eukaryota</taxon>
        <taxon>Sar</taxon>
        <taxon>Stramenopiles</taxon>
        <taxon>Oomycota</taxon>
        <taxon>Peronosporomycetes</taxon>
        <taxon>Peronosporales</taxon>
        <taxon>Peronosporaceae</taxon>
        <taxon>Phytophthora</taxon>
    </lineage>
</organism>
<comment type="caution">
    <text evidence="2">The sequence shown here is derived from an EMBL/GenBank/DDBJ whole genome shotgun (WGS) entry which is preliminary data.</text>
</comment>
<feature type="transmembrane region" description="Helical" evidence="1">
    <location>
        <begin position="79"/>
        <end position="107"/>
    </location>
</feature>
<reference evidence="2" key="1">
    <citation type="submission" date="2021-01" db="EMBL/GenBank/DDBJ databases">
        <title>Phytophthora aleatoria, a newly-described species from Pinus radiata is distinct from Phytophthora cactorum isolates based on comparative genomics.</title>
        <authorList>
            <person name="Mcdougal R."/>
            <person name="Panda P."/>
            <person name="Williams N."/>
            <person name="Studholme D.J."/>
        </authorList>
    </citation>
    <scope>NUCLEOTIDE SEQUENCE</scope>
    <source>
        <strain evidence="2">NZFS 4037</strain>
    </source>
</reference>
<dbReference type="Proteomes" id="UP000709295">
    <property type="component" value="Unassembled WGS sequence"/>
</dbReference>
<proteinExistence type="predicted"/>
<feature type="transmembrane region" description="Helical" evidence="1">
    <location>
        <begin position="334"/>
        <end position="355"/>
    </location>
</feature>
<dbReference type="AlphaFoldDB" id="A0A8J5IZI1"/>
<evidence type="ECO:0000313" key="3">
    <source>
        <dbReference type="Proteomes" id="UP000709295"/>
    </source>
</evidence>
<protein>
    <submittedName>
        <fullName evidence="2">Uncharacterized protein</fullName>
    </submittedName>
</protein>
<keyword evidence="3" id="KW-1185">Reference proteome</keyword>
<sequence length="456" mass="50805">MSIVTPVDVAVAVGESDPASPTYSFTGVKNCKGTIVAEVPVTFKAEWAAYWTEDHRVCPPEPPKSFCVKFMSCLRFPSVLMGYIIDGLAWVIYMIIYLPFMVFGAAMTSCRFKRAAPVVTHESFYYWLKRNGFTSKELKKVKEATKGMTMYVLAHKLTDVRDVEELIKLQSIEKQKLVAVILQQSTAAIDAAHAAEYQVLKVMCARLLFNWGAQDVYKLGDAIAKNGRLCTRGEGARKKADWEQRVASRVNLRVNAVLRCINTVVKEGRIPADLARTLDRADAPMNWANFVIYNKNHDNKLLVEFHTAAPYLKQYMTNAILTESYCSRVSRVCWAWMVLLALVTLKLAKVVIGILQLDFDEIGNLVDLFVGAVTDLAESPGDLLAVLESGNLPSGGFSGTSHDDGSVFNMLKDKSRDARLENREAQLQEFTTTSMKLEKLTELAEPVNPVVPPLKS</sequence>
<dbReference type="EMBL" id="JAENGY010000001">
    <property type="protein sequence ID" value="KAG6977769.1"/>
    <property type="molecule type" value="Genomic_DNA"/>
</dbReference>
<accession>A0A8J5IZI1</accession>
<keyword evidence="1" id="KW-0472">Membrane</keyword>
<gene>
    <name evidence="2" type="ORF">JG688_00000022</name>
</gene>
<name>A0A8J5IZI1_9STRA</name>
<evidence type="ECO:0000313" key="2">
    <source>
        <dbReference type="EMBL" id="KAG6977769.1"/>
    </source>
</evidence>
<keyword evidence="1" id="KW-0812">Transmembrane</keyword>
<evidence type="ECO:0000256" key="1">
    <source>
        <dbReference type="SAM" id="Phobius"/>
    </source>
</evidence>
<keyword evidence="1" id="KW-1133">Transmembrane helix</keyword>